<dbReference type="GO" id="GO:0006351">
    <property type="term" value="P:DNA-templated transcription"/>
    <property type="evidence" value="ECO:0007669"/>
    <property type="project" value="InterPro"/>
</dbReference>
<feature type="compositionally biased region" description="Polar residues" evidence="3">
    <location>
        <begin position="52"/>
        <end position="66"/>
    </location>
</feature>
<accession>A0A0D2BES0</accession>
<dbReference type="GO" id="GO:0008270">
    <property type="term" value="F:zinc ion binding"/>
    <property type="evidence" value="ECO:0007669"/>
    <property type="project" value="InterPro"/>
</dbReference>
<reference evidence="5 6" key="1">
    <citation type="submission" date="2015-01" db="EMBL/GenBank/DDBJ databases">
        <title>The Genome Sequence of Exophiala spinifera CBS89968.</title>
        <authorList>
            <consortium name="The Broad Institute Genomics Platform"/>
            <person name="Cuomo C."/>
            <person name="de Hoog S."/>
            <person name="Gorbushina A."/>
            <person name="Stielow B."/>
            <person name="Teixiera M."/>
            <person name="Abouelleil A."/>
            <person name="Chapman S.B."/>
            <person name="Priest M."/>
            <person name="Young S.K."/>
            <person name="Wortman J."/>
            <person name="Nusbaum C."/>
            <person name="Birren B."/>
        </authorList>
    </citation>
    <scope>NUCLEOTIDE SEQUENCE [LARGE SCALE GENOMIC DNA]</scope>
    <source>
        <strain evidence="5 6">CBS 89968</strain>
    </source>
</reference>
<dbReference type="AlphaFoldDB" id="A0A0D2BES0"/>
<evidence type="ECO:0000313" key="6">
    <source>
        <dbReference type="Proteomes" id="UP000053328"/>
    </source>
</evidence>
<dbReference type="VEuPathDB" id="FungiDB:PV08_11975"/>
<dbReference type="GO" id="GO:0003700">
    <property type="term" value="F:DNA-binding transcription factor activity"/>
    <property type="evidence" value="ECO:0007669"/>
    <property type="project" value="InterPro"/>
</dbReference>
<proteinExistence type="predicted"/>
<evidence type="ECO:0000256" key="2">
    <source>
        <dbReference type="SAM" id="Coils"/>
    </source>
</evidence>
<feature type="coiled-coil region" evidence="2">
    <location>
        <begin position="385"/>
        <end position="412"/>
    </location>
</feature>
<dbReference type="PANTHER" id="PTHR46910:SF25">
    <property type="entry name" value="ABC-TRANSPORTER-REGULATING TRANSCRIPTION FACTOR"/>
    <property type="match status" value="1"/>
</dbReference>
<dbReference type="Proteomes" id="UP000053328">
    <property type="component" value="Unassembled WGS sequence"/>
</dbReference>
<keyword evidence="1" id="KW-0539">Nucleus</keyword>
<feature type="domain" description="Xylanolytic transcriptional activator regulatory" evidence="4">
    <location>
        <begin position="276"/>
        <end position="350"/>
    </location>
</feature>
<evidence type="ECO:0000313" key="5">
    <source>
        <dbReference type="EMBL" id="KIW09874.1"/>
    </source>
</evidence>
<dbReference type="Pfam" id="PF04082">
    <property type="entry name" value="Fungal_trans"/>
    <property type="match status" value="1"/>
</dbReference>
<protein>
    <recommendedName>
        <fullName evidence="4">Xylanolytic transcriptional activator regulatory domain-containing protein</fullName>
    </recommendedName>
</protein>
<evidence type="ECO:0000259" key="4">
    <source>
        <dbReference type="SMART" id="SM00906"/>
    </source>
</evidence>
<dbReference type="InterPro" id="IPR007219">
    <property type="entry name" value="XnlR_reg_dom"/>
</dbReference>
<sequence>MSKRRQRGQQSISEASLQRIQTALEEIERRVTTSEALDSSRIAQHNLPPRNLPSTVSKTPLYNGSNEAPWERGNSPNQSIVIESPQDMGGYHTIEEDIEFWGPRTSMSICSLAGIAWVTEKVKQPDFRLSATRFTQDVARRLKLQKRLTKERREDPNLSDAVRYTEAYFEEASDAALGIVRRSWFESRLRSFYNDSTTDDDPSWYALRNIVLASGCRIVVAKEATYNDAQQESWSYFENALSVHSELLCFRSSVMGVQALTLMAYFAEAISCEMLQYILVANAYRLACGQGLHVQPAPSWNLTREEKSLRQSVFWAIYCLEKQIACRSGRPSMIDDEEVNCPLPTLDRSDGSVNVRYIQACIRLNHLSSVVQRTLFKASKWRQASKELVHNVKMLQTKLEELRDDLRDLCSIELPLNMTNLPANLSLPQALSIQFLYYNLVWDTHTTLAHPWFRSVKGVEQHLDFKGQIAQSSSFVAETSRAAVLDFRFIHLDANSPMPVSYYSPLYAAVNLFINVLYDPSQASAHSDLVLMDAASGYFALLEYATDGQWSIPLVRDISTLARNAVERYRQASNTITQPQDTASVVSPIFSTLQPAFAADQDENEGTNEVRTP</sequence>
<dbReference type="InterPro" id="IPR050987">
    <property type="entry name" value="AtrR-like"/>
</dbReference>
<dbReference type="GO" id="GO:0003677">
    <property type="term" value="F:DNA binding"/>
    <property type="evidence" value="ECO:0007669"/>
    <property type="project" value="InterPro"/>
</dbReference>
<dbReference type="RefSeq" id="XP_016230090.1">
    <property type="nucleotide sequence ID" value="XM_016386282.1"/>
</dbReference>
<gene>
    <name evidence="5" type="ORF">PV08_11975</name>
</gene>
<dbReference type="EMBL" id="KN847502">
    <property type="protein sequence ID" value="KIW09874.1"/>
    <property type="molecule type" value="Genomic_DNA"/>
</dbReference>
<dbReference type="SMART" id="SM00906">
    <property type="entry name" value="Fungal_trans"/>
    <property type="match status" value="1"/>
</dbReference>
<keyword evidence="2" id="KW-0175">Coiled coil</keyword>
<dbReference type="HOGENOM" id="CLU_016058_0_0_1"/>
<evidence type="ECO:0000256" key="3">
    <source>
        <dbReference type="SAM" id="MobiDB-lite"/>
    </source>
</evidence>
<dbReference type="STRING" id="91928.A0A0D2BES0"/>
<dbReference type="OrthoDB" id="39175at2759"/>
<feature type="compositionally biased region" description="Polar residues" evidence="3">
    <location>
        <begin position="33"/>
        <end position="43"/>
    </location>
</feature>
<name>A0A0D2BES0_9EURO</name>
<keyword evidence="6" id="KW-1185">Reference proteome</keyword>
<evidence type="ECO:0000256" key="1">
    <source>
        <dbReference type="ARBA" id="ARBA00023242"/>
    </source>
</evidence>
<dbReference type="PANTHER" id="PTHR46910">
    <property type="entry name" value="TRANSCRIPTION FACTOR PDR1"/>
    <property type="match status" value="1"/>
</dbReference>
<dbReference type="CDD" id="cd12148">
    <property type="entry name" value="fungal_TF_MHR"/>
    <property type="match status" value="1"/>
</dbReference>
<feature type="region of interest" description="Disordered" evidence="3">
    <location>
        <begin position="30"/>
        <end position="76"/>
    </location>
</feature>
<dbReference type="GeneID" id="27339058"/>
<organism evidence="5 6">
    <name type="scientific">Exophiala spinifera</name>
    <dbReference type="NCBI Taxonomy" id="91928"/>
    <lineage>
        <taxon>Eukaryota</taxon>
        <taxon>Fungi</taxon>
        <taxon>Dikarya</taxon>
        <taxon>Ascomycota</taxon>
        <taxon>Pezizomycotina</taxon>
        <taxon>Eurotiomycetes</taxon>
        <taxon>Chaetothyriomycetidae</taxon>
        <taxon>Chaetothyriales</taxon>
        <taxon>Herpotrichiellaceae</taxon>
        <taxon>Exophiala</taxon>
    </lineage>
</organism>